<reference evidence="2" key="1">
    <citation type="submission" date="2016-10" db="EMBL/GenBank/DDBJ databases">
        <authorList>
            <person name="Varghese N."/>
            <person name="Submissions S."/>
        </authorList>
    </citation>
    <scope>NUCLEOTIDE SEQUENCE [LARGE SCALE GENOMIC DNA]</scope>
    <source>
        <strain evidence="2">DSM 10146</strain>
    </source>
</reference>
<protein>
    <submittedName>
        <fullName evidence="1">Uncharacterized protein</fullName>
    </submittedName>
</protein>
<sequence>MRAVVAGLPLDGFAPCDPGDPWQRYYAAPLEQELEPMGLLGFLEPLRGRDVISYCGKTFPGFEADVVATLRQFGTEDLLPGAVAAVESAFGGFFTTLFLTLFGQEAPETRART</sequence>
<organism evidence="1 2">
    <name type="scientific">Salipiger thiooxidans</name>
    <dbReference type="NCBI Taxonomy" id="282683"/>
    <lineage>
        <taxon>Bacteria</taxon>
        <taxon>Pseudomonadati</taxon>
        <taxon>Pseudomonadota</taxon>
        <taxon>Alphaproteobacteria</taxon>
        <taxon>Rhodobacterales</taxon>
        <taxon>Roseobacteraceae</taxon>
        <taxon>Salipiger</taxon>
    </lineage>
</organism>
<keyword evidence="2" id="KW-1185">Reference proteome</keyword>
<accession>A0A1G7I7X4</accession>
<name>A0A1G7I7X4_9RHOB</name>
<proteinExistence type="predicted"/>
<gene>
    <name evidence="1" type="ORF">SAMN04488105_11286</name>
</gene>
<dbReference type="AlphaFoldDB" id="A0A1G7I7X4"/>
<dbReference type="EMBL" id="FNAV01000012">
    <property type="protein sequence ID" value="SDF08831.1"/>
    <property type="molecule type" value="Genomic_DNA"/>
</dbReference>
<evidence type="ECO:0000313" key="1">
    <source>
        <dbReference type="EMBL" id="SDF08831.1"/>
    </source>
</evidence>
<evidence type="ECO:0000313" key="2">
    <source>
        <dbReference type="Proteomes" id="UP000198994"/>
    </source>
</evidence>
<dbReference type="RefSeq" id="WP_089961811.1">
    <property type="nucleotide sequence ID" value="NZ_FNAV01000012.1"/>
</dbReference>
<dbReference type="Proteomes" id="UP000198994">
    <property type="component" value="Unassembled WGS sequence"/>
</dbReference>
<dbReference type="STRING" id="282683.SAMN04488105_11286"/>
<dbReference type="OrthoDB" id="7867752at2"/>